<keyword evidence="1" id="KW-0732">Signal</keyword>
<dbReference type="Proteomes" id="UP000238348">
    <property type="component" value="Chromosome"/>
</dbReference>
<gene>
    <name evidence="2" type="ORF">SOCE26_082550</name>
</gene>
<dbReference type="OrthoDB" id="9975403at2"/>
<feature type="chain" id="PRO_5014882112" description="Secreted protein" evidence="1">
    <location>
        <begin position="20"/>
        <end position="51"/>
    </location>
</feature>
<accession>A0A2L0F5C5</accession>
<dbReference type="AlphaFoldDB" id="A0A2L0F5C5"/>
<protein>
    <recommendedName>
        <fullName evidence="4">Secreted protein</fullName>
    </recommendedName>
</protein>
<name>A0A2L0F5C5_SORCE</name>
<sequence>MCPACLASLGLILAKAASAGAVTALVVKKLRSTKVAGAPPSKGGSGGAAPG</sequence>
<organism evidence="2 3">
    <name type="scientific">Sorangium cellulosum</name>
    <name type="common">Polyangium cellulosum</name>
    <dbReference type="NCBI Taxonomy" id="56"/>
    <lineage>
        <taxon>Bacteria</taxon>
        <taxon>Pseudomonadati</taxon>
        <taxon>Myxococcota</taxon>
        <taxon>Polyangia</taxon>
        <taxon>Polyangiales</taxon>
        <taxon>Polyangiaceae</taxon>
        <taxon>Sorangium</taxon>
    </lineage>
</organism>
<dbReference type="EMBL" id="CP012673">
    <property type="protein sequence ID" value="AUX46746.1"/>
    <property type="molecule type" value="Genomic_DNA"/>
</dbReference>
<reference evidence="2 3" key="1">
    <citation type="submission" date="2015-09" db="EMBL/GenBank/DDBJ databases">
        <title>Sorangium comparison.</title>
        <authorList>
            <person name="Zaburannyi N."/>
            <person name="Bunk B."/>
            <person name="Overmann J."/>
            <person name="Mueller R."/>
        </authorList>
    </citation>
    <scope>NUCLEOTIDE SEQUENCE [LARGE SCALE GENOMIC DNA]</scope>
    <source>
        <strain evidence="2 3">So ce26</strain>
    </source>
</reference>
<dbReference type="RefSeq" id="WP_159397788.1">
    <property type="nucleotide sequence ID" value="NZ_CP012673.1"/>
</dbReference>
<evidence type="ECO:0000256" key="1">
    <source>
        <dbReference type="SAM" id="SignalP"/>
    </source>
</evidence>
<feature type="signal peptide" evidence="1">
    <location>
        <begin position="1"/>
        <end position="19"/>
    </location>
</feature>
<evidence type="ECO:0000313" key="3">
    <source>
        <dbReference type="Proteomes" id="UP000238348"/>
    </source>
</evidence>
<evidence type="ECO:0008006" key="4">
    <source>
        <dbReference type="Google" id="ProtNLM"/>
    </source>
</evidence>
<proteinExistence type="predicted"/>
<evidence type="ECO:0000313" key="2">
    <source>
        <dbReference type="EMBL" id="AUX46746.1"/>
    </source>
</evidence>